<dbReference type="Pfam" id="PF23606">
    <property type="entry name" value="HEAT_ULK4"/>
    <property type="match status" value="1"/>
</dbReference>
<feature type="region of interest" description="Disordered" evidence="1">
    <location>
        <begin position="286"/>
        <end position="309"/>
    </location>
</feature>
<organism evidence="3 4">
    <name type="scientific">Clytia hemisphaerica</name>
    <dbReference type="NCBI Taxonomy" id="252671"/>
    <lineage>
        <taxon>Eukaryota</taxon>
        <taxon>Metazoa</taxon>
        <taxon>Cnidaria</taxon>
        <taxon>Hydrozoa</taxon>
        <taxon>Hydroidolina</taxon>
        <taxon>Leptothecata</taxon>
        <taxon>Obeliida</taxon>
        <taxon>Clytiidae</taxon>
        <taxon>Clytia</taxon>
    </lineage>
</organism>
<feature type="region of interest" description="Disordered" evidence="1">
    <location>
        <begin position="387"/>
        <end position="480"/>
    </location>
</feature>
<dbReference type="OrthoDB" id="24822at2759"/>
<dbReference type="InterPro" id="IPR011989">
    <property type="entry name" value="ARM-like"/>
</dbReference>
<protein>
    <recommendedName>
        <fullName evidence="2">Protein kinase domain-containing protein</fullName>
    </recommendedName>
</protein>
<evidence type="ECO:0000313" key="4">
    <source>
        <dbReference type="Proteomes" id="UP000594262"/>
    </source>
</evidence>
<name>A0A7M5X9S9_9CNID</name>
<dbReference type="InterPro" id="IPR056981">
    <property type="entry name" value="HEAT_ULK4_RUNKEL"/>
</dbReference>
<dbReference type="EnsemblMetazoa" id="CLYHEMT019968.1">
    <property type="protein sequence ID" value="CLYHEMP019968.1"/>
    <property type="gene ID" value="CLYHEMG019968"/>
</dbReference>
<feature type="domain" description="Protein kinase" evidence="2">
    <location>
        <begin position="4"/>
        <end position="261"/>
    </location>
</feature>
<keyword evidence="4" id="KW-1185">Reference proteome</keyword>
<dbReference type="PANTHER" id="PTHR46240">
    <property type="entry name" value="SER/THR PROTEIN KINASE ULK4"/>
    <property type="match status" value="1"/>
</dbReference>
<dbReference type="Pfam" id="PF00069">
    <property type="entry name" value="Pkinase"/>
    <property type="match status" value="1"/>
</dbReference>
<dbReference type="RefSeq" id="XP_066917021.1">
    <property type="nucleotide sequence ID" value="XM_067060920.1"/>
</dbReference>
<accession>A0A7M5X9S9</accession>
<dbReference type="GO" id="GO:0005524">
    <property type="term" value="F:ATP binding"/>
    <property type="evidence" value="ECO:0007669"/>
    <property type="project" value="InterPro"/>
</dbReference>
<dbReference type="Gene3D" id="1.10.510.10">
    <property type="entry name" value="Transferase(Phosphotransferase) domain 1"/>
    <property type="match status" value="1"/>
</dbReference>
<dbReference type="InterPro" id="IPR000719">
    <property type="entry name" value="Prot_kinase_dom"/>
</dbReference>
<dbReference type="PROSITE" id="PS50011">
    <property type="entry name" value="PROTEIN_KINASE_DOM"/>
    <property type="match status" value="1"/>
</dbReference>
<dbReference type="Proteomes" id="UP000594262">
    <property type="component" value="Unplaced"/>
</dbReference>
<dbReference type="Gene3D" id="1.25.10.10">
    <property type="entry name" value="Leucine-rich Repeat Variant"/>
    <property type="match status" value="2"/>
</dbReference>
<dbReference type="InterPro" id="IPR008266">
    <property type="entry name" value="Tyr_kinase_AS"/>
</dbReference>
<dbReference type="PANTHER" id="PTHR46240:SF1">
    <property type="entry name" value="SERINE_THREONINE-PROTEIN KINASE ULK4"/>
    <property type="match status" value="1"/>
</dbReference>
<reference evidence="3" key="1">
    <citation type="submission" date="2021-01" db="UniProtKB">
        <authorList>
            <consortium name="EnsemblMetazoa"/>
        </authorList>
    </citation>
    <scope>IDENTIFICATION</scope>
</reference>
<feature type="region of interest" description="Disordered" evidence="1">
    <location>
        <begin position="151"/>
        <end position="178"/>
    </location>
</feature>
<proteinExistence type="predicted"/>
<feature type="compositionally biased region" description="Polar residues" evidence="1">
    <location>
        <begin position="459"/>
        <end position="480"/>
    </location>
</feature>
<evidence type="ECO:0000313" key="3">
    <source>
        <dbReference type="EnsemblMetazoa" id="CLYHEMP019968.1"/>
    </source>
</evidence>
<evidence type="ECO:0000256" key="1">
    <source>
        <dbReference type="SAM" id="MobiDB-lite"/>
    </source>
</evidence>
<feature type="compositionally biased region" description="Low complexity" evidence="1">
    <location>
        <begin position="398"/>
        <end position="419"/>
    </location>
</feature>
<dbReference type="InterPro" id="IPR016024">
    <property type="entry name" value="ARM-type_fold"/>
</dbReference>
<dbReference type="SUPFAM" id="SSF48371">
    <property type="entry name" value="ARM repeat"/>
    <property type="match status" value="2"/>
</dbReference>
<dbReference type="InterPro" id="IPR045906">
    <property type="entry name" value="ULK4"/>
</dbReference>
<dbReference type="GeneID" id="136804218"/>
<evidence type="ECO:0000259" key="2">
    <source>
        <dbReference type="PROSITE" id="PS50011"/>
    </source>
</evidence>
<dbReference type="InterPro" id="IPR011009">
    <property type="entry name" value="Kinase-like_dom_sf"/>
</dbReference>
<dbReference type="SUPFAM" id="SSF56112">
    <property type="entry name" value="Protein kinase-like (PK-like)"/>
    <property type="match status" value="1"/>
</dbReference>
<dbReference type="PROSITE" id="PS00109">
    <property type="entry name" value="PROTEIN_KINASE_TYR"/>
    <property type="match status" value="1"/>
</dbReference>
<sequence length="1377" mass="154363">MENFVLYDEIGTGDKRMVYKGRRKGSVSYVAIHCVEKEYRNKIQNHVRICYELDHVNIVQFYEWYETTNHLWLVVELCAGGSLQNILELDSYLPEKEIRNFAKDVVKGLAYLHSQDIIYGDLCSANILLDSSGTLKFSNFCSAKFSDASEENEQEDDVTQHQSYFKSPEELAGGEQSKESDLWALGCVLYEMFTGTEPFRGSTRAQIEQKIKHENIPYPMQGQEGTFIKASEDLYMLIQGLLQKDPSQRIDLLELCMHPFWQGELASLADMFDTRESLVSYTSTSMATSVMDEENTTSRDVGRQSSASEADVITLQDSISANDNKKLQSQSLNILANEEREEREALNSSTRSLVTTNNANISKKQAWGGTYKLERGSAVHNLADVVDDQQQTRKHSAKSTSSVKSQKSSVASEKSSVSSEKPEKQTRQASAKPPQPPGSERNSIIKSSSAAARAAVGQLKSQTSDSLQDSMEPSSISTLVSRDQSDIIPYLGGPDVNVLDHLYHPSDLTVSPIAENRLFDKFPTLKWDQNVISTSVYTSEQLAIMSLDDIRSHLKDLTGVFSAPMNQSNEKVRLRQKMNIVAYLITAVRVEEVANSFLKDALVKCFLNDLKVASNQDLKMRIARLLSVVASNATSIDPQFKMGDVFTVVSNQLKQNFRNTRLRHAFLPVIGEFLFYAATQEENEARLISSWEPPGAVFTIITRCLHLLDGEEVTRLMAAKIIENITSTTGRYCKKLVNNDVGLGLWNLYIHSSMDNVKETAASALCRLCMHSTVVIQHVSDRAGFDQFVSGATLGSLKTQQSFVTILVSLLSSANHLKRILGDRQLLTKLVRNLEGHSLILKGKIYLLLAEMCMRSHPTLLTCCQQKLMIYVERDSKRALNSSGRDNSGLTEYLHQCLAIVVSNVLKIVPRIQEDIIHILDTISGRHHPNPAQVKQLKSLLPLFDIFMHLITSSVFRKRMGDNFIASIGIFMKRVQKIHTGEINLSNPSVRNLGESLTNTMFSMVEAIAQHPHMLLLGHRVFINEVLPELSEFFDESDGNIKILCLKLFTEVSAFYLESEENEGLGTSADQRTLSKINLLKVINKGFIPRFGNLLQDQIPFPSYSVKLMRACVEKSHDMAKTLLQDTVVLSMLFSILKDNRTEIYDSVLQSTVGIFSNLVPCKELKLALLCEQDFLGDVASLVETANSYLGNHSYEMSHLLLQLLDILNHILKKVEEPVKRVLSSKGARKPGSPSANDTEQLLQETKHLSKLDGLLMNLSIANDCDIQEWACRCLYLSAELYGGSQDECNLTIDHIESLLSAVKSSGVISRKRQKLLMRILKRFLQTNEFCQQYALESPALKDLFEGLLSSTKEGTDQDSKSVRQMATDLLGKWTKH</sequence>
<dbReference type="GO" id="GO:0004672">
    <property type="term" value="F:protein kinase activity"/>
    <property type="evidence" value="ECO:0007669"/>
    <property type="project" value="InterPro"/>
</dbReference>